<proteinExistence type="predicted"/>
<dbReference type="EMBL" id="JASPKZ010000419">
    <property type="protein sequence ID" value="KAJ9600487.1"/>
    <property type="molecule type" value="Genomic_DNA"/>
</dbReference>
<evidence type="ECO:0000313" key="1">
    <source>
        <dbReference type="EMBL" id="KAJ9600487.1"/>
    </source>
</evidence>
<evidence type="ECO:0000313" key="2">
    <source>
        <dbReference type="Proteomes" id="UP001233999"/>
    </source>
</evidence>
<reference evidence="1" key="1">
    <citation type="journal article" date="2023" name="IScience">
        <title>Live-bearing cockroach genome reveals convergent evolutionary mechanisms linked to viviparity in insects and beyond.</title>
        <authorList>
            <person name="Fouks B."/>
            <person name="Harrison M.C."/>
            <person name="Mikhailova A.A."/>
            <person name="Marchal E."/>
            <person name="English S."/>
            <person name="Carruthers M."/>
            <person name="Jennings E.C."/>
            <person name="Chiamaka E.L."/>
            <person name="Frigard R.A."/>
            <person name="Pippel M."/>
            <person name="Attardo G.M."/>
            <person name="Benoit J.B."/>
            <person name="Bornberg-Bauer E."/>
            <person name="Tobe S.S."/>
        </authorList>
    </citation>
    <scope>NUCLEOTIDE SEQUENCE</scope>
    <source>
        <strain evidence="1">Stay&amp;Tobe</strain>
    </source>
</reference>
<protein>
    <submittedName>
        <fullName evidence="1">Uncharacterized protein</fullName>
    </submittedName>
</protein>
<name>A0AAD8AK09_DIPPU</name>
<dbReference type="Proteomes" id="UP001233999">
    <property type="component" value="Unassembled WGS sequence"/>
</dbReference>
<sequence>NEEADSKMYVFKCLMIPGEKKGGESEVEESGRSPRTAKSQSRASALLGLFRNYVNILKCLNVIPRITNLWLTFCSLGPSYVLKLTFFLNVRFMSHRHIPICGNSLDILSFMLVESYGTHRIPSRTNNVTPRHNEFLPVAVFPYYLQTID</sequence>
<gene>
    <name evidence="1" type="ORF">L9F63_009257</name>
</gene>
<accession>A0AAD8AK09</accession>
<feature type="non-terminal residue" evidence="1">
    <location>
        <position position="1"/>
    </location>
</feature>
<reference evidence="1" key="2">
    <citation type="submission" date="2023-05" db="EMBL/GenBank/DDBJ databases">
        <authorList>
            <person name="Fouks B."/>
        </authorList>
    </citation>
    <scope>NUCLEOTIDE SEQUENCE</scope>
    <source>
        <strain evidence="1">Stay&amp;Tobe</strain>
        <tissue evidence="1">Testes</tissue>
    </source>
</reference>
<organism evidence="1 2">
    <name type="scientific">Diploptera punctata</name>
    <name type="common">Pacific beetle cockroach</name>
    <dbReference type="NCBI Taxonomy" id="6984"/>
    <lineage>
        <taxon>Eukaryota</taxon>
        <taxon>Metazoa</taxon>
        <taxon>Ecdysozoa</taxon>
        <taxon>Arthropoda</taxon>
        <taxon>Hexapoda</taxon>
        <taxon>Insecta</taxon>
        <taxon>Pterygota</taxon>
        <taxon>Neoptera</taxon>
        <taxon>Polyneoptera</taxon>
        <taxon>Dictyoptera</taxon>
        <taxon>Blattodea</taxon>
        <taxon>Blaberoidea</taxon>
        <taxon>Blaberidae</taxon>
        <taxon>Diplopterinae</taxon>
        <taxon>Diploptera</taxon>
    </lineage>
</organism>
<keyword evidence="2" id="KW-1185">Reference proteome</keyword>
<comment type="caution">
    <text evidence="1">The sequence shown here is derived from an EMBL/GenBank/DDBJ whole genome shotgun (WGS) entry which is preliminary data.</text>
</comment>
<dbReference type="AlphaFoldDB" id="A0AAD8AK09"/>
<feature type="non-terminal residue" evidence="1">
    <location>
        <position position="149"/>
    </location>
</feature>